<feature type="transmembrane region" description="Helical" evidence="11">
    <location>
        <begin position="351"/>
        <end position="372"/>
    </location>
</feature>
<comment type="similarity">
    <text evidence="3 11">Belongs to the peptidase M50B family.</text>
</comment>
<dbReference type="PANTHER" id="PTHR42837">
    <property type="entry name" value="REGULATOR OF SIGMA-E PROTEASE RSEP"/>
    <property type="match status" value="1"/>
</dbReference>
<dbReference type="InterPro" id="IPR041489">
    <property type="entry name" value="PDZ_6"/>
</dbReference>
<evidence type="ECO:0000256" key="10">
    <source>
        <dbReference type="ARBA" id="ARBA00023136"/>
    </source>
</evidence>
<evidence type="ECO:0000256" key="8">
    <source>
        <dbReference type="ARBA" id="ARBA00022989"/>
    </source>
</evidence>
<feature type="transmembrane region" description="Helical" evidence="11">
    <location>
        <begin position="172"/>
        <end position="196"/>
    </location>
</feature>
<dbReference type="GO" id="GO:0016020">
    <property type="term" value="C:membrane"/>
    <property type="evidence" value="ECO:0007669"/>
    <property type="project" value="UniProtKB-SubCell"/>
</dbReference>
<comment type="subcellular location">
    <subcellularLocation>
        <location evidence="2">Membrane</location>
        <topology evidence="2">Multi-pass membrane protein</topology>
    </subcellularLocation>
</comment>
<evidence type="ECO:0000259" key="12">
    <source>
        <dbReference type="Pfam" id="PF02163"/>
    </source>
</evidence>
<keyword evidence="6 11" id="KW-0378">Hydrolase</keyword>
<dbReference type="EC" id="3.4.24.-" evidence="11"/>
<dbReference type="GO" id="GO:0006508">
    <property type="term" value="P:proteolysis"/>
    <property type="evidence" value="ECO:0007669"/>
    <property type="project" value="UniProtKB-KW"/>
</dbReference>
<evidence type="ECO:0000313" key="15">
    <source>
        <dbReference type="Proteomes" id="UP000255425"/>
    </source>
</evidence>
<evidence type="ECO:0000256" key="11">
    <source>
        <dbReference type="RuleBase" id="RU362031"/>
    </source>
</evidence>
<evidence type="ECO:0000256" key="4">
    <source>
        <dbReference type="ARBA" id="ARBA00022670"/>
    </source>
</evidence>
<comment type="cofactor">
    <cofactor evidence="1 11">
        <name>Zn(2+)</name>
        <dbReference type="ChEBI" id="CHEBI:29105"/>
    </cofactor>
</comment>
<evidence type="ECO:0000256" key="2">
    <source>
        <dbReference type="ARBA" id="ARBA00004141"/>
    </source>
</evidence>
<evidence type="ECO:0000256" key="1">
    <source>
        <dbReference type="ARBA" id="ARBA00001947"/>
    </source>
</evidence>
<evidence type="ECO:0000256" key="5">
    <source>
        <dbReference type="ARBA" id="ARBA00022692"/>
    </source>
</evidence>
<keyword evidence="5 11" id="KW-0812">Transmembrane</keyword>
<evidence type="ECO:0000256" key="7">
    <source>
        <dbReference type="ARBA" id="ARBA00022833"/>
    </source>
</evidence>
<feature type="transmembrane region" description="Helical" evidence="11">
    <location>
        <begin position="402"/>
        <end position="420"/>
    </location>
</feature>
<dbReference type="Pfam" id="PF02163">
    <property type="entry name" value="Peptidase_M50"/>
    <property type="match status" value="1"/>
</dbReference>
<evidence type="ECO:0000256" key="9">
    <source>
        <dbReference type="ARBA" id="ARBA00023049"/>
    </source>
</evidence>
<accession>A0A380H6V3</accession>
<keyword evidence="8 11" id="KW-1133">Transmembrane helix</keyword>
<keyword evidence="9 11" id="KW-0482">Metalloprotease</keyword>
<dbReference type="NCBIfam" id="TIGR00054">
    <property type="entry name" value="RIP metalloprotease RseP"/>
    <property type="match status" value="1"/>
</dbReference>
<gene>
    <name evidence="14" type="ORF">NCTC11807_01794</name>
</gene>
<feature type="domain" description="Peptidase M50" evidence="12">
    <location>
        <begin position="10"/>
        <end position="413"/>
    </location>
</feature>
<dbReference type="SUPFAM" id="SSF50156">
    <property type="entry name" value="PDZ domain-like"/>
    <property type="match status" value="1"/>
</dbReference>
<dbReference type="Pfam" id="PF17820">
    <property type="entry name" value="PDZ_6"/>
    <property type="match status" value="1"/>
</dbReference>
<dbReference type="InterPro" id="IPR004387">
    <property type="entry name" value="Pept_M50_Zn"/>
</dbReference>
<keyword evidence="11" id="KW-0479">Metal-binding</keyword>
<dbReference type="GeneID" id="63936219"/>
<protein>
    <recommendedName>
        <fullName evidence="11">Zinc metalloprotease</fullName>
        <ecNumber evidence="11">3.4.24.-</ecNumber>
    </recommendedName>
</protein>
<feature type="transmembrane region" description="Helical" evidence="11">
    <location>
        <begin position="312"/>
        <end position="331"/>
    </location>
</feature>
<dbReference type="GO" id="GO:0046872">
    <property type="term" value="F:metal ion binding"/>
    <property type="evidence" value="ECO:0007669"/>
    <property type="project" value="UniProtKB-KW"/>
</dbReference>
<evidence type="ECO:0000256" key="3">
    <source>
        <dbReference type="ARBA" id="ARBA00007931"/>
    </source>
</evidence>
<keyword evidence="10 11" id="KW-0472">Membrane</keyword>
<evidence type="ECO:0000256" key="6">
    <source>
        <dbReference type="ARBA" id="ARBA00022801"/>
    </source>
</evidence>
<feature type="domain" description="PDZ" evidence="13">
    <location>
        <begin position="204"/>
        <end position="256"/>
    </location>
</feature>
<organism evidence="14 15">
    <name type="scientific">Staphylococcus saccharolyticus</name>
    <dbReference type="NCBI Taxonomy" id="33028"/>
    <lineage>
        <taxon>Bacteria</taxon>
        <taxon>Bacillati</taxon>
        <taxon>Bacillota</taxon>
        <taxon>Bacilli</taxon>
        <taxon>Bacillales</taxon>
        <taxon>Staphylococcaceae</taxon>
        <taxon>Staphylococcus</taxon>
    </lineage>
</organism>
<dbReference type="AlphaFoldDB" id="A0A380H6V3"/>
<evidence type="ECO:0000313" key="14">
    <source>
        <dbReference type="EMBL" id="SUM72212.1"/>
    </source>
</evidence>
<dbReference type="CDD" id="cd06163">
    <property type="entry name" value="S2P-M50_PDZ_RseP-like"/>
    <property type="match status" value="1"/>
</dbReference>
<dbReference type="InterPro" id="IPR008915">
    <property type="entry name" value="Peptidase_M50"/>
</dbReference>
<proteinExistence type="inferred from homology"/>
<name>A0A380H6V3_9STAP</name>
<dbReference type="Proteomes" id="UP000255425">
    <property type="component" value="Unassembled WGS sequence"/>
</dbReference>
<dbReference type="Gene3D" id="2.30.42.10">
    <property type="match status" value="1"/>
</dbReference>
<dbReference type="InterPro" id="IPR036034">
    <property type="entry name" value="PDZ_sf"/>
</dbReference>
<dbReference type="PANTHER" id="PTHR42837:SF2">
    <property type="entry name" value="MEMBRANE METALLOPROTEASE ARASP2, CHLOROPLASTIC-RELATED"/>
    <property type="match status" value="1"/>
</dbReference>
<dbReference type="GO" id="GO:0004222">
    <property type="term" value="F:metalloendopeptidase activity"/>
    <property type="evidence" value="ECO:0007669"/>
    <property type="project" value="InterPro"/>
</dbReference>
<reference evidence="14 15" key="1">
    <citation type="submission" date="2018-06" db="EMBL/GenBank/DDBJ databases">
        <authorList>
            <consortium name="Pathogen Informatics"/>
            <person name="Doyle S."/>
        </authorList>
    </citation>
    <scope>NUCLEOTIDE SEQUENCE [LARGE SCALE GENOMIC DNA]</scope>
    <source>
        <strain evidence="14 15">NCTC11807</strain>
    </source>
</reference>
<dbReference type="EMBL" id="UHDZ01000001">
    <property type="protein sequence ID" value="SUM72212.1"/>
    <property type="molecule type" value="Genomic_DNA"/>
</dbReference>
<sequence length="428" mass="47959">MSILVTVVSFIIVFGVLVTVHEYGHMFFAKRAGIMCPEFAIGMGPKIFNFRKDETLYTIRLLPVGGYVRMAGDGLEEPPVQPGMNVKIKLNDNDEISHIILDDQHKFQQIEAIEVKKCDFKDELFIEGITAFDEERHHYSIAKTAYFVESGSLIQIAPRDRQFAHKKPLSKFLTLIAGPLFNFILALALFIGLAYYQGTPTSTIDYVVKKSPADEAGLLKDDKIVQVGNHKIKSFDDIKSVLDQNKTAKTSIKVERDGKTKTMQLEPKKVERKITKTKTQTSYEIGFAPKLEHDVIKPIEYGVYNFFDKGKLIFTAVVAMLGSIFTGEFSFDMLNGPVGIYHSVDSVVKSGIINLVAYTALLSVNLGIMNLLPIPALDGGRILFVLYEAIFRKPINKKAETAIIALGALFVVITMIIVTWNDIQRYFL</sequence>
<dbReference type="CDD" id="cd23081">
    <property type="entry name" value="cpPDZ_EcRseP-like"/>
    <property type="match status" value="1"/>
</dbReference>
<keyword evidence="7 11" id="KW-0862">Zinc</keyword>
<evidence type="ECO:0000259" key="13">
    <source>
        <dbReference type="Pfam" id="PF17820"/>
    </source>
</evidence>
<dbReference type="RefSeq" id="WP_115313482.1">
    <property type="nucleotide sequence ID" value="NZ_CP066042.1"/>
</dbReference>
<keyword evidence="15" id="KW-1185">Reference proteome</keyword>
<keyword evidence="4 14" id="KW-0645">Protease</keyword>